<dbReference type="CDD" id="cd00077">
    <property type="entry name" value="HDc"/>
    <property type="match status" value="1"/>
</dbReference>
<organism evidence="2">
    <name type="scientific">Ralstonia solanacearum</name>
    <name type="common">Pseudomonas solanacearum</name>
    <dbReference type="NCBI Taxonomy" id="305"/>
    <lineage>
        <taxon>Bacteria</taxon>
        <taxon>Pseudomonadati</taxon>
        <taxon>Pseudomonadota</taxon>
        <taxon>Betaproteobacteria</taxon>
        <taxon>Burkholderiales</taxon>
        <taxon>Burkholderiaceae</taxon>
        <taxon>Ralstonia</taxon>
        <taxon>Ralstonia solanacearum species complex</taxon>
    </lineage>
</organism>
<accession>A0A0S4VQD8</accession>
<dbReference type="EMBL" id="LN899823">
    <property type="protein sequence ID" value="CUV25457.1"/>
    <property type="molecule type" value="Genomic_DNA"/>
</dbReference>
<name>A0A0S4VQD8_RALSL</name>
<dbReference type="EMBL" id="LN899826">
    <property type="protein sequence ID" value="CUV41539.1"/>
    <property type="molecule type" value="Genomic_DNA"/>
</dbReference>
<sequence>MALSRDDIPTLFDRHGDIAYSGEPVTQREHAPQTAVLVTAAPLHDLGHLLNRQGETPSGRGIDNQHQYFALPFLRALSRCRA</sequence>
<dbReference type="EMBL" id="LN899822">
    <property type="protein sequence ID" value="CUV59802.1"/>
    <property type="molecule type" value="Genomic_DNA"/>
</dbReference>
<evidence type="ECO:0000313" key="2">
    <source>
        <dbReference type="EMBL" id="CUV36619.1"/>
    </source>
</evidence>
<proteinExistence type="predicted"/>
<dbReference type="Gene3D" id="1.10.3210.10">
    <property type="entry name" value="Hypothetical protein af1432"/>
    <property type="match status" value="1"/>
</dbReference>
<reference evidence="2" key="1">
    <citation type="submission" date="2015-10" db="EMBL/GenBank/DDBJ databases">
        <authorList>
            <person name="Gilbert D.G."/>
        </authorList>
    </citation>
    <scope>NUCLEOTIDE SEQUENCE</scope>
    <source>
        <strain evidence="2">Phyl III-seqv23</strain>
    </source>
</reference>
<dbReference type="InterPro" id="IPR003607">
    <property type="entry name" value="HD/PDEase_dom"/>
</dbReference>
<dbReference type="EMBL" id="LN899825">
    <property type="protein sequence ID" value="CUV36619.1"/>
    <property type="molecule type" value="Genomic_DNA"/>
</dbReference>
<evidence type="ECO:0000313" key="4">
    <source>
        <dbReference type="EMBL" id="CUV59802.1"/>
    </source>
</evidence>
<evidence type="ECO:0000313" key="1">
    <source>
        <dbReference type="EMBL" id="CUV25457.1"/>
    </source>
</evidence>
<protein>
    <submittedName>
        <fullName evidence="2">Uncharacterized protein</fullName>
    </submittedName>
</protein>
<evidence type="ECO:0000313" key="3">
    <source>
        <dbReference type="EMBL" id="CUV41539.1"/>
    </source>
</evidence>
<gene>
    <name evidence="4" type="ORF">RD1301_v1_560038</name>
    <name evidence="1" type="ORF">RUN1744_v1_970040</name>
    <name evidence="2" type="ORF">TD1301_v1_2220015</name>
    <name evidence="3" type="ORF">TF3108_v1_800040</name>
</gene>
<dbReference type="AlphaFoldDB" id="A0A0S4VQD8"/>